<feature type="compositionally biased region" description="Polar residues" evidence="1">
    <location>
        <begin position="44"/>
        <end position="55"/>
    </location>
</feature>
<sequence>MHKASSSGAKVVSTSQWSGTFPLLKKSCCGTRVNAPQHDDMVLSPNSALRENLSSEGEETTVADAQHQVEHQADVVSTDIPLEATASNDRGQEIDERLTDDVSTDVPFESTGSGGYGQEAEASESSSHGQQVGSLSLRASESGNHDQQDNEVSMEVTAADRHSQQPESDNQGQT</sequence>
<organism evidence="2 3">
    <name type="scientific">Hibiscus sabdariffa</name>
    <name type="common">roselle</name>
    <dbReference type="NCBI Taxonomy" id="183260"/>
    <lineage>
        <taxon>Eukaryota</taxon>
        <taxon>Viridiplantae</taxon>
        <taxon>Streptophyta</taxon>
        <taxon>Embryophyta</taxon>
        <taxon>Tracheophyta</taxon>
        <taxon>Spermatophyta</taxon>
        <taxon>Magnoliopsida</taxon>
        <taxon>eudicotyledons</taxon>
        <taxon>Gunneridae</taxon>
        <taxon>Pentapetalae</taxon>
        <taxon>rosids</taxon>
        <taxon>malvids</taxon>
        <taxon>Malvales</taxon>
        <taxon>Malvaceae</taxon>
        <taxon>Malvoideae</taxon>
        <taxon>Hibiscus</taxon>
    </lineage>
</organism>
<keyword evidence="3" id="KW-1185">Reference proteome</keyword>
<dbReference type="EMBL" id="JBBPBM010000020">
    <property type="protein sequence ID" value="KAK8551979.1"/>
    <property type="molecule type" value="Genomic_DNA"/>
</dbReference>
<reference evidence="2 3" key="1">
    <citation type="journal article" date="2024" name="G3 (Bethesda)">
        <title>Genome assembly of Hibiscus sabdariffa L. provides insights into metabolisms of medicinal natural products.</title>
        <authorList>
            <person name="Kim T."/>
        </authorList>
    </citation>
    <scope>NUCLEOTIDE SEQUENCE [LARGE SCALE GENOMIC DNA]</scope>
    <source>
        <strain evidence="2">TK-2024</strain>
        <tissue evidence="2">Old leaves</tissue>
    </source>
</reference>
<gene>
    <name evidence="2" type="ORF">V6N12_040595</name>
</gene>
<proteinExistence type="predicted"/>
<feature type="compositionally biased region" description="Polar residues" evidence="1">
    <location>
        <begin position="123"/>
        <end position="142"/>
    </location>
</feature>
<evidence type="ECO:0000313" key="3">
    <source>
        <dbReference type="Proteomes" id="UP001472677"/>
    </source>
</evidence>
<accession>A0ABR2E5M0</accession>
<feature type="region of interest" description="Disordered" evidence="1">
    <location>
        <begin position="36"/>
        <end position="174"/>
    </location>
</feature>
<name>A0ABR2E5M0_9ROSI</name>
<evidence type="ECO:0000313" key="2">
    <source>
        <dbReference type="EMBL" id="KAK8551979.1"/>
    </source>
</evidence>
<evidence type="ECO:0000256" key="1">
    <source>
        <dbReference type="SAM" id="MobiDB-lite"/>
    </source>
</evidence>
<feature type="compositionally biased region" description="Basic and acidic residues" evidence="1">
    <location>
        <begin position="90"/>
        <end position="100"/>
    </location>
</feature>
<comment type="caution">
    <text evidence="2">The sequence shown here is derived from an EMBL/GenBank/DDBJ whole genome shotgun (WGS) entry which is preliminary data.</text>
</comment>
<feature type="compositionally biased region" description="Polar residues" evidence="1">
    <location>
        <begin position="165"/>
        <end position="174"/>
    </location>
</feature>
<dbReference type="Proteomes" id="UP001472677">
    <property type="component" value="Unassembled WGS sequence"/>
</dbReference>
<protein>
    <submittedName>
        <fullName evidence="2">Uncharacterized protein</fullName>
    </submittedName>
</protein>